<dbReference type="InParanoid" id="B3MKQ3"/>
<protein>
    <submittedName>
        <fullName evidence="1">Uncharacterized protein</fullName>
    </submittedName>
</protein>
<proteinExistence type="predicted"/>
<name>B3MKQ3_DROAN</name>
<dbReference type="OrthoDB" id="7996667at2759"/>
<dbReference type="HOGENOM" id="CLU_115104_0_0_1"/>
<organism evidence="1 2">
    <name type="scientific">Drosophila ananassae</name>
    <name type="common">Fruit fly</name>
    <dbReference type="NCBI Taxonomy" id="7217"/>
    <lineage>
        <taxon>Eukaryota</taxon>
        <taxon>Metazoa</taxon>
        <taxon>Ecdysozoa</taxon>
        <taxon>Arthropoda</taxon>
        <taxon>Hexapoda</taxon>
        <taxon>Insecta</taxon>
        <taxon>Pterygota</taxon>
        <taxon>Neoptera</taxon>
        <taxon>Endopterygota</taxon>
        <taxon>Diptera</taxon>
        <taxon>Brachycera</taxon>
        <taxon>Muscomorpha</taxon>
        <taxon>Ephydroidea</taxon>
        <taxon>Drosophilidae</taxon>
        <taxon>Drosophila</taxon>
        <taxon>Sophophora</taxon>
    </lineage>
</organism>
<dbReference type="Proteomes" id="UP000007801">
    <property type="component" value="Unassembled WGS sequence"/>
</dbReference>
<gene>
    <name evidence="1" type="primary">Dana\GF14477</name>
    <name evidence="1" type="synonym">dana_GLEANR_15239</name>
    <name evidence="1" type="ORF">GF14477</name>
</gene>
<dbReference type="eggNOG" id="ENOG502SC0N">
    <property type="taxonomic scope" value="Eukaryota"/>
</dbReference>
<dbReference type="AlphaFoldDB" id="B3MKQ3"/>
<evidence type="ECO:0000313" key="1">
    <source>
        <dbReference type="EMBL" id="EDV31584.2"/>
    </source>
</evidence>
<keyword evidence="2" id="KW-1185">Reference proteome</keyword>
<evidence type="ECO:0000313" key="2">
    <source>
        <dbReference type="Proteomes" id="UP000007801"/>
    </source>
</evidence>
<accession>B3MKQ3</accession>
<sequence>MCDGCGSLEPRGCRSRELRCGIMYTTCDCVKRNGLQDKCPRSACQGRPACLCFPFPTCGPAAFPLRYANMTMGVNNKRMRCAATAAASGCCGGRAAGGCCGPCCKSTPCCGPHSPPCGAPSPIPCSPAPGMCCPPLPEGGIPDPRVWNYYNTPPSYPCELVRCLIPQISADTILKHKCVRLSASLLVSLSAVRLITIKFIKHEWRLCGSFQLFILKINAV</sequence>
<dbReference type="EMBL" id="CH902620">
    <property type="protein sequence ID" value="EDV31584.2"/>
    <property type="molecule type" value="Genomic_DNA"/>
</dbReference>
<reference evidence="1 2" key="1">
    <citation type="journal article" date="2007" name="Nature">
        <title>Evolution of genes and genomes on the Drosophila phylogeny.</title>
        <authorList>
            <consortium name="Drosophila 12 Genomes Consortium"/>
            <person name="Clark A.G."/>
            <person name="Eisen M.B."/>
            <person name="Smith D.R."/>
            <person name="Bergman C.M."/>
            <person name="Oliver B."/>
            <person name="Markow T.A."/>
            <person name="Kaufman T.C."/>
            <person name="Kellis M."/>
            <person name="Gelbart W."/>
            <person name="Iyer V.N."/>
            <person name="Pollard D.A."/>
            <person name="Sackton T.B."/>
            <person name="Larracuente A.M."/>
            <person name="Singh N.D."/>
            <person name="Abad J.P."/>
            <person name="Abt D.N."/>
            <person name="Adryan B."/>
            <person name="Aguade M."/>
            <person name="Akashi H."/>
            <person name="Anderson W.W."/>
            <person name="Aquadro C.F."/>
            <person name="Ardell D.H."/>
            <person name="Arguello R."/>
            <person name="Artieri C.G."/>
            <person name="Barbash D.A."/>
            <person name="Barker D."/>
            <person name="Barsanti P."/>
            <person name="Batterham P."/>
            <person name="Batzoglou S."/>
            <person name="Begun D."/>
            <person name="Bhutkar A."/>
            <person name="Blanco E."/>
            <person name="Bosak S.A."/>
            <person name="Bradley R.K."/>
            <person name="Brand A.D."/>
            <person name="Brent M.R."/>
            <person name="Brooks A.N."/>
            <person name="Brown R.H."/>
            <person name="Butlin R.K."/>
            <person name="Caggese C."/>
            <person name="Calvi B.R."/>
            <person name="Bernardo de Carvalho A."/>
            <person name="Caspi A."/>
            <person name="Castrezana S."/>
            <person name="Celniker S.E."/>
            <person name="Chang J.L."/>
            <person name="Chapple C."/>
            <person name="Chatterji S."/>
            <person name="Chinwalla A."/>
            <person name="Civetta A."/>
            <person name="Clifton S.W."/>
            <person name="Comeron J.M."/>
            <person name="Costello J.C."/>
            <person name="Coyne J.A."/>
            <person name="Daub J."/>
            <person name="David R.G."/>
            <person name="Delcher A.L."/>
            <person name="Delehaunty K."/>
            <person name="Do C.B."/>
            <person name="Ebling H."/>
            <person name="Edwards K."/>
            <person name="Eickbush T."/>
            <person name="Evans J.D."/>
            <person name="Filipski A."/>
            <person name="Findeiss S."/>
            <person name="Freyhult E."/>
            <person name="Fulton L."/>
            <person name="Fulton R."/>
            <person name="Garcia A.C."/>
            <person name="Gardiner A."/>
            <person name="Garfield D.A."/>
            <person name="Garvin B.E."/>
            <person name="Gibson G."/>
            <person name="Gilbert D."/>
            <person name="Gnerre S."/>
            <person name="Godfrey J."/>
            <person name="Good R."/>
            <person name="Gotea V."/>
            <person name="Gravely B."/>
            <person name="Greenberg A.J."/>
            <person name="Griffiths-Jones S."/>
            <person name="Gross S."/>
            <person name="Guigo R."/>
            <person name="Gustafson E.A."/>
            <person name="Haerty W."/>
            <person name="Hahn M.W."/>
            <person name="Halligan D.L."/>
            <person name="Halpern A.L."/>
            <person name="Halter G.M."/>
            <person name="Han M.V."/>
            <person name="Heger A."/>
            <person name="Hillier L."/>
            <person name="Hinrichs A.S."/>
            <person name="Holmes I."/>
            <person name="Hoskins R.A."/>
            <person name="Hubisz M.J."/>
            <person name="Hultmark D."/>
            <person name="Huntley M.A."/>
            <person name="Jaffe D.B."/>
            <person name="Jagadeeshan S."/>
            <person name="Jeck W.R."/>
            <person name="Johnson J."/>
            <person name="Jones C.D."/>
            <person name="Jordan W.C."/>
            <person name="Karpen G.H."/>
            <person name="Kataoka E."/>
            <person name="Keightley P.D."/>
            <person name="Kheradpour P."/>
            <person name="Kirkness E.F."/>
            <person name="Koerich L.B."/>
            <person name="Kristiansen K."/>
            <person name="Kudrna D."/>
            <person name="Kulathinal R.J."/>
            <person name="Kumar S."/>
            <person name="Kwok R."/>
            <person name="Lander E."/>
            <person name="Langley C.H."/>
            <person name="Lapoint R."/>
            <person name="Lazzaro B.P."/>
            <person name="Lee S.J."/>
            <person name="Levesque L."/>
            <person name="Li R."/>
            <person name="Lin C.F."/>
            <person name="Lin M.F."/>
            <person name="Lindblad-Toh K."/>
            <person name="Llopart A."/>
            <person name="Long M."/>
            <person name="Low L."/>
            <person name="Lozovsky E."/>
            <person name="Lu J."/>
            <person name="Luo M."/>
            <person name="Machado C.A."/>
            <person name="Makalowski W."/>
            <person name="Marzo M."/>
            <person name="Matsuda M."/>
            <person name="Matzkin L."/>
            <person name="McAllister B."/>
            <person name="McBride C.S."/>
            <person name="McKernan B."/>
            <person name="McKernan K."/>
            <person name="Mendez-Lago M."/>
            <person name="Minx P."/>
            <person name="Mollenhauer M.U."/>
            <person name="Montooth K."/>
            <person name="Mount S.M."/>
            <person name="Mu X."/>
            <person name="Myers E."/>
            <person name="Negre B."/>
            <person name="Newfeld S."/>
            <person name="Nielsen R."/>
            <person name="Noor M.A."/>
            <person name="O'Grady P."/>
            <person name="Pachter L."/>
            <person name="Papaceit M."/>
            <person name="Parisi M.J."/>
            <person name="Parisi M."/>
            <person name="Parts L."/>
            <person name="Pedersen J.S."/>
            <person name="Pesole G."/>
            <person name="Phillippy A.M."/>
            <person name="Ponting C.P."/>
            <person name="Pop M."/>
            <person name="Porcelli D."/>
            <person name="Powell J.R."/>
            <person name="Prohaska S."/>
            <person name="Pruitt K."/>
            <person name="Puig M."/>
            <person name="Quesneville H."/>
            <person name="Ram K.R."/>
            <person name="Rand D."/>
            <person name="Rasmussen M.D."/>
            <person name="Reed L.K."/>
            <person name="Reenan R."/>
            <person name="Reily A."/>
            <person name="Remington K.A."/>
            <person name="Rieger T.T."/>
            <person name="Ritchie M.G."/>
            <person name="Robin C."/>
            <person name="Rogers Y.H."/>
            <person name="Rohde C."/>
            <person name="Rozas J."/>
            <person name="Rubenfield M.J."/>
            <person name="Ruiz A."/>
            <person name="Russo S."/>
            <person name="Salzberg S.L."/>
            <person name="Sanchez-Gracia A."/>
            <person name="Saranga D.J."/>
            <person name="Sato H."/>
            <person name="Schaeffer S.W."/>
            <person name="Schatz M.C."/>
            <person name="Schlenke T."/>
            <person name="Schwartz R."/>
            <person name="Segarra C."/>
            <person name="Singh R.S."/>
            <person name="Sirot L."/>
            <person name="Sirota M."/>
            <person name="Sisneros N.B."/>
            <person name="Smith C.D."/>
            <person name="Smith T.F."/>
            <person name="Spieth J."/>
            <person name="Stage D.E."/>
            <person name="Stark A."/>
            <person name="Stephan W."/>
            <person name="Strausberg R.L."/>
            <person name="Strempel S."/>
            <person name="Sturgill D."/>
            <person name="Sutton G."/>
            <person name="Sutton G.G."/>
            <person name="Tao W."/>
            <person name="Teichmann S."/>
            <person name="Tobari Y.N."/>
            <person name="Tomimura Y."/>
            <person name="Tsolas J.M."/>
            <person name="Valente V.L."/>
            <person name="Venter E."/>
            <person name="Venter J.C."/>
            <person name="Vicario S."/>
            <person name="Vieira F.G."/>
            <person name="Vilella A.J."/>
            <person name="Villasante A."/>
            <person name="Walenz B."/>
            <person name="Wang J."/>
            <person name="Wasserman M."/>
            <person name="Watts T."/>
            <person name="Wilson D."/>
            <person name="Wilson R.K."/>
            <person name="Wing R.A."/>
            <person name="Wolfner M.F."/>
            <person name="Wong A."/>
            <person name="Wong G.K."/>
            <person name="Wu C.I."/>
            <person name="Wu G."/>
            <person name="Yamamoto D."/>
            <person name="Yang H.P."/>
            <person name="Yang S.P."/>
            <person name="Yorke J.A."/>
            <person name="Yoshida K."/>
            <person name="Zdobnov E."/>
            <person name="Zhang P."/>
            <person name="Zhang Y."/>
            <person name="Zimin A.V."/>
            <person name="Baldwin J."/>
            <person name="Abdouelleil A."/>
            <person name="Abdulkadir J."/>
            <person name="Abebe A."/>
            <person name="Abera B."/>
            <person name="Abreu J."/>
            <person name="Acer S.C."/>
            <person name="Aftuck L."/>
            <person name="Alexander A."/>
            <person name="An P."/>
            <person name="Anderson E."/>
            <person name="Anderson S."/>
            <person name="Arachi H."/>
            <person name="Azer M."/>
            <person name="Bachantsang P."/>
            <person name="Barry A."/>
            <person name="Bayul T."/>
            <person name="Berlin A."/>
            <person name="Bessette D."/>
            <person name="Bloom T."/>
            <person name="Blye J."/>
            <person name="Boguslavskiy L."/>
            <person name="Bonnet C."/>
            <person name="Boukhgalter B."/>
            <person name="Bourzgui I."/>
            <person name="Brown A."/>
            <person name="Cahill P."/>
            <person name="Channer S."/>
            <person name="Cheshatsang Y."/>
            <person name="Chuda L."/>
            <person name="Citroen M."/>
            <person name="Collymore A."/>
            <person name="Cooke P."/>
            <person name="Costello M."/>
            <person name="D'Aco K."/>
            <person name="Daza R."/>
            <person name="De Haan G."/>
            <person name="DeGray S."/>
            <person name="DeMaso C."/>
            <person name="Dhargay N."/>
            <person name="Dooley K."/>
            <person name="Dooley E."/>
            <person name="Doricent M."/>
            <person name="Dorje P."/>
            <person name="Dorjee K."/>
            <person name="Dupes A."/>
            <person name="Elong R."/>
            <person name="Falk J."/>
            <person name="Farina A."/>
            <person name="Faro S."/>
            <person name="Ferguson D."/>
            <person name="Fisher S."/>
            <person name="Foley C.D."/>
            <person name="Franke A."/>
            <person name="Friedrich D."/>
            <person name="Gadbois L."/>
            <person name="Gearin G."/>
            <person name="Gearin C.R."/>
            <person name="Giannoukos G."/>
            <person name="Goode T."/>
            <person name="Graham J."/>
            <person name="Grandbois E."/>
            <person name="Grewal S."/>
            <person name="Gyaltsen K."/>
            <person name="Hafez N."/>
            <person name="Hagos B."/>
            <person name="Hall J."/>
            <person name="Henson C."/>
            <person name="Hollinger A."/>
            <person name="Honan T."/>
            <person name="Huard M.D."/>
            <person name="Hughes L."/>
            <person name="Hurhula B."/>
            <person name="Husby M.E."/>
            <person name="Kamat A."/>
            <person name="Kanga B."/>
            <person name="Kashin S."/>
            <person name="Khazanovich D."/>
            <person name="Kisner P."/>
            <person name="Lance K."/>
            <person name="Lara M."/>
            <person name="Lee W."/>
            <person name="Lennon N."/>
            <person name="Letendre F."/>
            <person name="LeVine R."/>
            <person name="Lipovsky A."/>
            <person name="Liu X."/>
            <person name="Liu J."/>
            <person name="Liu S."/>
            <person name="Lokyitsang T."/>
            <person name="Lokyitsang Y."/>
            <person name="Lubonja R."/>
            <person name="Lui A."/>
            <person name="MacDonald P."/>
            <person name="Magnisalis V."/>
            <person name="Maru K."/>
            <person name="Matthews C."/>
            <person name="McCusker W."/>
            <person name="McDonough S."/>
            <person name="Mehta T."/>
            <person name="Meldrim J."/>
            <person name="Meneus L."/>
            <person name="Mihai O."/>
            <person name="Mihalev A."/>
            <person name="Mihova T."/>
            <person name="Mittelman R."/>
            <person name="Mlenga V."/>
            <person name="Montmayeur A."/>
            <person name="Mulrain L."/>
            <person name="Navidi A."/>
            <person name="Naylor J."/>
            <person name="Negash T."/>
            <person name="Nguyen T."/>
            <person name="Nguyen N."/>
            <person name="Nicol R."/>
            <person name="Norbu C."/>
            <person name="Norbu N."/>
            <person name="Novod N."/>
            <person name="O'Neill B."/>
            <person name="Osman S."/>
            <person name="Markiewicz E."/>
            <person name="Oyono O.L."/>
            <person name="Patti C."/>
            <person name="Phunkhang P."/>
            <person name="Pierre F."/>
            <person name="Priest M."/>
            <person name="Raghuraman S."/>
            <person name="Rege F."/>
            <person name="Reyes R."/>
            <person name="Rise C."/>
            <person name="Rogov P."/>
            <person name="Ross K."/>
            <person name="Ryan E."/>
            <person name="Settipalli S."/>
            <person name="Shea T."/>
            <person name="Sherpa N."/>
            <person name="Shi L."/>
            <person name="Shih D."/>
            <person name="Sparrow T."/>
            <person name="Spaulding J."/>
            <person name="Stalker J."/>
            <person name="Stange-Thomann N."/>
            <person name="Stavropoulos S."/>
            <person name="Stone C."/>
            <person name="Strader C."/>
            <person name="Tesfaye S."/>
            <person name="Thomson T."/>
            <person name="Thoulutsang Y."/>
            <person name="Thoulutsang D."/>
            <person name="Topham K."/>
            <person name="Topping I."/>
            <person name="Tsamla T."/>
            <person name="Vassiliev H."/>
            <person name="Vo A."/>
            <person name="Wangchuk T."/>
            <person name="Wangdi T."/>
            <person name="Weiand M."/>
            <person name="Wilkinson J."/>
            <person name="Wilson A."/>
            <person name="Yadav S."/>
            <person name="Young G."/>
            <person name="Yu Q."/>
            <person name="Zembek L."/>
            <person name="Zhong D."/>
            <person name="Zimmer A."/>
            <person name="Zwirko Z."/>
            <person name="Jaffe D.B."/>
            <person name="Alvarez P."/>
            <person name="Brockman W."/>
            <person name="Butler J."/>
            <person name="Chin C."/>
            <person name="Gnerre S."/>
            <person name="Grabherr M."/>
            <person name="Kleber M."/>
            <person name="Mauceli E."/>
            <person name="MacCallum I."/>
        </authorList>
    </citation>
    <scope>NUCLEOTIDE SEQUENCE [LARGE SCALE GENOMIC DNA]</scope>
    <source>
        <strain evidence="2">Tucson 14024-0371.13</strain>
    </source>
</reference>
<dbReference type="STRING" id="7217.B3MKQ3"/>